<dbReference type="InterPro" id="IPR002622">
    <property type="entry name" value="Transposase_14"/>
</dbReference>
<evidence type="ECO:0000259" key="1">
    <source>
        <dbReference type="Pfam" id="PF01710"/>
    </source>
</evidence>
<dbReference type="AlphaFoldDB" id="A0A6J4J5D0"/>
<reference evidence="2" key="1">
    <citation type="submission" date="2020-02" db="EMBL/GenBank/DDBJ databases">
        <authorList>
            <person name="Meier V. D."/>
        </authorList>
    </citation>
    <scope>NUCLEOTIDE SEQUENCE</scope>
    <source>
        <strain evidence="2">AVDCRST_MAG92</strain>
    </source>
</reference>
<dbReference type="InterPro" id="IPR036388">
    <property type="entry name" value="WH-like_DNA-bd_sf"/>
</dbReference>
<accession>A0A6J4J5D0</accession>
<protein>
    <submittedName>
        <fullName evidence="2">Mobile element protein</fullName>
    </submittedName>
</protein>
<proteinExistence type="predicted"/>
<evidence type="ECO:0000313" key="2">
    <source>
        <dbReference type="EMBL" id="CAA9267454.1"/>
    </source>
</evidence>
<dbReference type="Pfam" id="PF01710">
    <property type="entry name" value="HTH_Tnp_IS630"/>
    <property type="match status" value="1"/>
</dbReference>
<sequence>MKPYSIDFREKVVKAYEQGDTSIRKVAARFDVSKAWVQKLLKQKQTTGGVRPRKQGGSLKSVLHGATNQLVEMVEKYPDSTLSEYCEYWQENHQQWVSPSMMCRELKKQQLTRKKRRYGVVSAPRNECKS</sequence>
<dbReference type="Gene3D" id="1.10.10.10">
    <property type="entry name" value="Winged helix-like DNA-binding domain superfamily/Winged helix DNA-binding domain"/>
    <property type="match status" value="1"/>
</dbReference>
<name>A0A6J4J5D0_9CYAN</name>
<dbReference type="InterPro" id="IPR009057">
    <property type="entry name" value="Homeodomain-like_sf"/>
</dbReference>
<dbReference type="EMBL" id="CADCTM010000441">
    <property type="protein sequence ID" value="CAA9267454.1"/>
    <property type="molecule type" value="Genomic_DNA"/>
</dbReference>
<dbReference type="SUPFAM" id="SSF46689">
    <property type="entry name" value="Homeodomain-like"/>
    <property type="match status" value="1"/>
</dbReference>
<organism evidence="2">
    <name type="scientific">uncultured Coleofasciculus sp</name>
    <dbReference type="NCBI Taxonomy" id="1267456"/>
    <lineage>
        <taxon>Bacteria</taxon>
        <taxon>Bacillati</taxon>
        <taxon>Cyanobacteriota</taxon>
        <taxon>Cyanophyceae</taxon>
        <taxon>Coleofasciculales</taxon>
        <taxon>Coleofasciculaceae</taxon>
        <taxon>Coleofasciculus</taxon>
        <taxon>environmental samples</taxon>
    </lineage>
</organism>
<gene>
    <name evidence="2" type="ORF">AVDCRST_MAG92-2785</name>
</gene>
<feature type="domain" description="Transposase Synechocystis PCC 6803" evidence="1">
    <location>
        <begin position="4"/>
        <end position="118"/>
    </location>
</feature>